<keyword evidence="1" id="KW-1133">Transmembrane helix</keyword>
<keyword evidence="3" id="KW-1185">Reference proteome</keyword>
<evidence type="ECO:0000256" key="1">
    <source>
        <dbReference type="SAM" id="Phobius"/>
    </source>
</evidence>
<organism evidence="2 3">
    <name type="scientific">Phormidium pseudopriestleyi FRX01</name>
    <dbReference type="NCBI Taxonomy" id="1759528"/>
    <lineage>
        <taxon>Bacteria</taxon>
        <taxon>Bacillati</taxon>
        <taxon>Cyanobacteriota</taxon>
        <taxon>Cyanophyceae</taxon>
        <taxon>Oscillatoriophycideae</taxon>
        <taxon>Oscillatoriales</taxon>
        <taxon>Oscillatoriaceae</taxon>
        <taxon>Phormidium</taxon>
    </lineage>
</organism>
<accession>A0ABS3FQT2</accession>
<sequence>MDEVVKKVAALGLPGIILAIAMATTGLTGSAAIAAALALLGGPVGVLGGIGVLGITGLIAEYLTQESIEQLLTDVYRVRGRTERTQTVLGELERLPISEELKSRLEWEVRQVGNQQANFASSIGPMTQEAIAILDQVRGINYASDSDLKNSRPIFVLRDGTVVRTWKNWLGIDYIFLADTQGNIIYGGFVSWLDSDSVNEAIARIRTDFT</sequence>
<dbReference type="Proteomes" id="UP000664844">
    <property type="component" value="Unassembled WGS sequence"/>
</dbReference>
<reference evidence="2 3" key="1">
    <citation type="submission" date="2021-03" db="EMBL/GenBank/DDBJ databases">
        <title>Metabolic Capacity of the Antarctic Cyanobacterium Phormidium pseudopriestleyi that Sustains Oxygenic Photosynthesis in the Presence of Hydrogen Sulfide.</title>
        <authorList>
            <person name="Lumian J.E."/>
            <person name="Jungblut A.D."/>
            <person name="Dillon M.L."/>
            <person name="Hawes I."/>
            <person name="Doran P.T."/>
            <person name="Mackey T.J."/>
            <person name="Dick G.J."/>
            <person name="Grettenberger C.L."/>
            <person name="Sumner D.Y."/>
        </authorList>
    </citation>
    <scope>NUCLEOTIDE SEQUENCE [LARGE SCALE GENOMIC DNA]</scope>
    <source>
        <strain evidence="2 3">FRX01</strain>
    </source>
</reference>
<proteinExistence type="predicted"/>
<evidence type="ECO:0000313" key="3">
    <source>
        <dbReference type="Proteomes" id="UP000664844"/>
    </source>
</evidence>
<name>A0ABS3FQT2_9CYAN</name>
<keyword evidence="1" id="KW-0472">Membrane</keyword>
<protein>
    <submittedName>
        <fullName evidence="2">Uncharacterized protein</fullName>
    </submittedName>
</protein>
<feature type="transmembrane region" description="Helical" evidence="1">
    <location>
        <begin position="33"/>
        <end position="60"/>
    </location>
</feature>
<dbReference type="RefSeq" id="WP_207087969.1">
    <property type="nucleotide sequence ID" value="NZ_JAFLQW010000276.1"/>
</dbReference>
<keyword evidence="1" id="KW-0812">Transmembrane</keyword>
<evidence type="ECO:0000313" key="2">
    <source>
        <dbReference type="EMBL" id="MBO0349445.1"/>
    </source>
</evidence>
<comment type="caution">
    <text evidence="2">The sequence shown here is derived from an EMBL/GenBank/DDBJ whole genome shotgun (WGS) entry which is preliminary data.</text>
</comment>
<gene>
    <name evidence="2" type="ORF">J0895_10065</name>
</gene>
<dbReference type="EMBL" id="JAFLQW010000276">
    <property type="protein sequence ID" value="MBO0349445.1"/>
    <property type="molecule type" value="Genomic_DNA"/>
</dbReference>